<evidence type="ECO:0000259" key="10">
    <source>
        <dbReference type="Pfam" id="PF04998"/>
    </source>
</evidence>
<evidence type="ECO:0000256" key="3">
    <source>
        <dbReference type="ARBA" id="ARBA00022478"/>
    </source>
</evidence>
<dbReference type="CDD" id="cd02655">
    <property type="entry name" value="RNAP_beta'_C"/>
    <property type="match status" value="1"/>
</dbReference>
<comment type="function">
    <text evidence="1">DNA-dependent RNA polymerase catalyzes the transcription of DNA into RNA using the four ribonucleoside triphosphates as substrates.</text>
</comment>
<dbReference type="Gene3D" id="1.10.274.100">
    <property type="entry name" value="RNA polymerase Rpb1, domain 3"/>
    <property type="match status" value="1"/>
</dbReference>
<reference evidence="12" key="1">
    <citation type="submission" date="2018-07" db="EMBL/GenBank/DDBJ databases">
        <authorList>
            <person name="Quirk P.G."/>
            <person name="Krulwich T.A."/>
        </authorList>
    </citation>
    <scope>NUCLEOTIDE SEQUENCE</scope>
</reference>
<keyword evidence="12" id="KW-0150">Chloroplast</keyword>
<feature type="domain" description="RNA polymerase Rpb1" evidence="11">
    <location>
        <begin position="93"/>
        <end position="157"/>
    </location>
</feature>
<name>A0A386AZ43_9CHLO</name>
<keyword evidence="8" id="KW-0804">Transcription</keyword>
<dbReference type="Pfam" id="PF05000">
    <property type="entry name" value="RNA_pol_Rpb1_4"/>
    <property type="match status" value="1"/>
</dbReference>
<dbReference type="SUPFAM" id="SSF64484">
    <property type="entry name" value="beta and beta-prime subunits of DNA dependent RNA-polymerase"/>
    <property type="match status" value="2"/>
</dbReference>
<geneLocation type="chloroplast" evidence="12"/>
<feature type="domain" description="RNA polymerase Rpb1" evidence="10">
    <location>
        <begin position="173"/>
        <end position="1642"/>
    </location>
</feature>
<dbReference type="Gene3D" id="1.10.132.30">
    <property type="match status" value="1"/>
</dbReference>
<evidence type="ECO:0000256" key="5">
    <source>
        <dbReference type="ARBA" id="ARBA00022679"/>
    </source>
</evidence>
<evidence type="ECO:0000256" key="1">
    <source>
        <dbReference type="ARBA" id="ARBA00004026"/>
    </source>
</evidence>
<evidence type="ECO:0000256" key="7">
    <source>
        <dbReference type="ARBA" id="ARBA00022723"/>
    </source>
</evidence>
<evidence type="ECO:0000256" key="9">
    <source>
        <dbReference type="ARBA" id="ARBA00048552"/>
    </source>
</evidence>
<dbReference type="InterPro" id="IPR038120">
    <property type="entry name" value="Rpb1_funnel_sf"/>
</dbReference>
<evidence type="ECO:0000313" key="12">
    <source>
        <dbReference type="EMBL" id="AYC64714.1"/>
    </source>
</evidence>
<dbReference type="Gene3D" id="1.10.1790.20">
    <property type="match status" value="1"/>
</dbReference>
<dbReference type="PANTHER" id="PTHR19376:SF54">
    <property type="entry name" value="DNA-DIRECTED RNA POLYMERASE SUBUNIT BETA"/>
    <property type="match status" value="1"/>
</dbReference>
<reference evidence="12" key="2">
    <citation type="journal article" date="2019" name="Mol. Phylogenet. Evol.">
        <title>Reassessment of the classification of bryopsidales (chlorophyta) based on chloroplast phylogenomic analyses.</title>
        <authorList>
            <person name="Cremen M.C."/>
            <person name="Leliaert F."/>
            <person name="West J."/>
            <person name="Lam D.W."/>
            <person name="Shimada S."/>
            <person name="Lopez-Bautista J.M."/>
            <person name="Verbruggen H."/>
        </authorList>
    </citation>
    <scope>NUCLEOTIDE SEQUENCE</scope>
</reference>
<organism evidence="12">
    <name type="scientific">Boodleopsis sp. FL1161</name>
    <dbReference type="NCBI Taxonomy" id="2364084"/>
    <lineage>
        <taxon>Eukaryota</taxon>
        <taxon>Viridiplantae</taxon>
        <taxon>Chlorophyta</taxon>
        <taxon>core chlorophytes</taxon>
        <taxon>Ulvophyceae</taxon>
        <taxon>TCBD clade</taxon>
        <taxon>Bryopsidales</taxon>
        <taxon>Halimedineae</taxon>
        <taxon>Halimedaceae</taxon>
        <taxon>Rhipileae</taxon>
        <taxon>Boodleopsis</taxon>
    </lineage>
</organism>
<accession>A0A386AZ43</accession>
<sequence>MKLTTKVFFDQCFDKPKFQSFIYWFFRQHLNGQYKALKFLEKIKFLGFYSATEAGFSISIEDLNIGQLKSLEFSTVEKEISEIDMNFNSGFLTTMENYQQVLDIWLQLIEDFKFSILQHYKNYDLFNPVYLMSFSGARGNIAQIRQLVAMRGFMADPLGQLIDFPIRNNLREGLTLPEYLISCSGARKGIIDTALRTAASGYLTRRLVDVAHHVVVNKLDCQKKTFLNQPTGISIESLYDKKKRILSLEERLIGRILSEDVMDSDFSSIIGSKNQEISSILARKICLVRKKVFVRSPLTCQSSKSICQLCYGWSLAEGQLVSLGEAIGVLAAQSIGEPGTQLTMRTFHTGGVFTGQLLDQTYASNSGRIEYKTFCFGLLVRNEHGKIAYLTKNSGVFFLKSTSLLEKKNEKLKKILLKFDNLISLNSNHKFTETVEKTGIFFEKNSLLYVRHNEYVCEKQLLIEIPVTKDKKSLENEIEICSPISGEVYFDNLIYSETTRDTQILKTTILNSNKIWILAGHTFKAFNLVKKDKLKNTFIKKFDLVNSQVPFYQSLIQPFFYSTINKLEIINDNDLCKIKIYSFNNNSFSIFSIFFKKIGYLQILYNYKKKIYSFAQIPNSYELKNHSKIWKNFFKIEKNKKFETCYIGLQNSYPLLQYYISEIFSKVERLEFSIAKNTNFIGSLKTFQKKLLSEFPNFYSVKPFFLQENTNILRITRQGYLKFIGLNQKKKESFFFKNQLKYKIKQKNLVKLEYKNFLFQPLLFLNTLQLNSKELTKKNFFKKPIQSSFYSIFFNQLKFLQNLPQSWKLKKKVKKVKKMKFPIIVHWKNISNHKYLFVLSFFHFLKKNDYQLLKKRFFYNIRLGFFSYVRVFFFIENNLEFKKILRKNLSLVRTNFIDKSLKTENSFFQFLLSLKIFFYTNLIKKTKQKEFLTCSILDRVILKQKNFVFLDFFMKGFKDTFSLKKIYDNFSNIKQQNLKSLFFNQQFLTKRLNILTFDLSVENNVWEFFGDGAHLFKQTKISTYSKIYFRKKTPKTENSLYNIWPAISYFLKKKSKRQVSSLINHKFLLEKILPNSTIDSFNIVEKGFLKKNIYPLNYKINVTKIKKKNFDSYTNFYFYILKNFDLIKNFNIRFSQTLPQKPTNNSFFFKAENNLLQNYKIQRLKDIYTLPEIQINKLQNFYDFYIECISKKSSISQNKFNKPENLNLNISNIYYSRFYVSSLFPLKEEKKTCIIKKQKFKTVFFNFENQAFSFNFGIKNFSNFYQLENNKNLKTLNKKTILPNFLICKPLCFILYRMKRTKKRHKFRMLNKSDFFIKNSFFLKNCFFFYSNIQIYLNNIEPIYAHDCSDYKNIILNKTASLKLYFTKVRELDYLYRKIPKKATFQIIQQKSHFHCFETQIFVRFFLSFNQDSEMIDYRPLFISDKNLYTQKTLLLQKPLTFNLLLHKVKETKAFTHKQFLPLSLTITKNITTYAKHIKLGEILESNKILKNYININSGQIIAKTKENFVIREVVKQCINPDTIIYVYPHQIISESQRIYNVFFSQEKTGDIIQGIPKIEEIFEARKKNKHGFLNVSTFRGNISFFESQVFSYLEITQKNAINNIQKIYCGQGVHIADKHIEIIVRQMTSNVLILDPGQTGLLPGEIVSFDWIRKLQAKIEIHYILYEPLFMGISRTCLETSNFLSAASFQETTRVLTRAAIQNQIDFLGGLKQNVILGNLLPMGTGCFKPLNP</sequence>
<dbReference type="GO" id="GO:0003899">
    <property type="term" value="F:DNA-directed RNA polymerase activity"/>
    <property type="evidence" value="ECO:0007669"/>
    <property type="project" value="UniProtKB-EC"/>
</dbReference>
<dbReference type="EMBL" id="MH591102">
    <property type="protein sequence ID" value="AYC64714.1"/>
    <property type="molecule type" value="Genomic_DNA"/>
</dbReference>
<dbReference type="Pfam" id="PF04998">
    <property type="entry name" value="RNA_pol_Rpb1_5"/>
    <property type="match status" value="1"/>
</dbReference>
<dbReference type="Gene3D" id="1.10.150.390">
    <property type="match status" value="1"/>
</dbReference>
<dbReference type="InterPro" id="IPR042102">
    <property type="entry name" value="RNA_pol_Rpb1_3_sf"/>
</dbReference>
<proteinExistence type="predicted"/>
<keyword evidence="5" id="KW-0808">Transferase</keyword>
<dbReference type="EC" id="2.7.7.6" evidence="2"/>
<evidence type="ECO:0000256" key="2">
    <source>
        <dbReference type="ARBA" id="ARBA00012418"/>
    </source>
</evidence>
<dbReference type="GO" id="GO:0000428">
    <property type="term" value="C:DNA-directed RNA polymerase complex"/>
    <property type="evidence" value="ECO:0007669"/>
    <property type="project" value="UniProtKB-KW"/>
</dbReference>
<dbReference type="GO" id="GO:0003677">
    <property type="term" value="F:DNA binding"/>
    <property type="evidence" value="ECO:0007669"/>
    <property type="project" value="InterPro"/>
</dbReference>
<protein>
    <recommendedName>
        <fullName evidence="2">DNA-directed RNA polymerase</fullName>
        <ecNumber evidence="2">2.7.7.6</ecNumber>
    </recommendedName>
</protein>
<comment type="catalytic activity">
    <reaction evidence="9">
        <text>RNA(n) + a ribonucleoside 5'-triphosphate = RNA(n+1) + diphosphate</text>
        <dbReference type="Rhea" id="RHEA:21248"/>
        <dbReference type="Rhea" id="RHEA-COMP:14527"/>
        <dbReference type="Rhea" id="RHEA-COMP:17342"/>
        <dbReference type="ChEBI" id="CHEBI:33019"/>
        <dbReference type="ChEBI" id="CHEBI:61557"/>
        <dbReference type="ChEBI" id="CHEBI:140395"/>
        <dbReference type="EC" id="2.7.7.6"/>
    </reaction>
</comment>
<dbReference type="InterPro" id="IPR007081">
    <property type="entry name" value="RNA_pol_Rpb1_5"/>
</dbReference>
<dbReference type="GO" id="GO:0046872">
    <property type="term" value="F:metal ion binding"/>
    <property type="evidence" value="ECO:0007669"/>
    <property type="project" value="UniProtKB-KW"/>
</dbReference>
<dbReference type="GO" id="GO:0006351">
    <property type="term" value="P:DNA-templated transcription"/>
    <property type="evidence" value="ECO:0007669"/>
    <property type="project" value="InterPro"/>
</dbReference>
<keyword evidence="7" id="KW-0479">Metal-binding</keyword>
<keyword evidence="6" id="KW-0548">Nucleotidyltransferase</keyword>
<evidence type="ECO:0000256" key="4">
    <source>
        <dbReference type="ARBA" id="ARBA00022640"/>
    </source>
</evidence>
<keyword evidence="3" id="KW-0240">DNA-directed RNA polymerase</keyword>
<dbReference type="InterPro" id="IPR007083">
    <property type="entry name" value="RNA_pol_Rpb1_4"/>
</dbReference>
<gene>
    <name evidence="12" type="primary">rpoC2</name>
</gene>
<evidence type="ECO:0000256" key="6">
    <source>
        <dbReference type="ARBA" id="ARBA00022695"/>
    </source>
</evidence>
<dbReference type="InterPro" id="IPR045867">
    <property type="entry name" value="DNA-dir_RpoC_beta_prime"/>
</dbReference>
<evidence type="ECO:0000259" key="11">
    <source>
        <dbReference type="Pfam" id="PF05000"/>
    </source>
</evidence>
<keyword evidence="4 12" id="KW-0934">Plastid</keyword>
<dbReference type="PANTHER" id="PTHR19376">
    <property type="entry name" value="DNA-DIRECTED RNA POLYMERASE"/>
    <property type="match status" value="1"/>
</dbReference>
<evidence type="ECO:0000256" key="8">
    <source>
        <dbReference type="ARBA" id="ARBA00023163"/>
    </source>
</evidence>